<dbReference type="AlphaFoldDB" id="A0AAN7V6L3"/>
<organism evidence="1 2">
    <name type="scientific">Pyrocoelia pectoralis</name>
    <dbReference type="NCBI Taxonomy" id="417401"/>
    <lineage>
        <taxon>Eukaryota</taxon>
        <taxon>Metazoa</taxon>
        <taxon>Ecdysozoa</taxon>
        <taxon>Arthropoda</taxon>
        <taxon>Hexapoda</taxon>
        <taxon>Insecta</taxon>
        <taxon>Pterygota</taxon>
        <taxon>Neoptera</taxon>
        <taxon>Endopterygota</taxon>
        <taxon>Coleoptera</taxon>
        <taxon>Polyphaga</taxon>
        <taxon>Elateriformia</taxon>
        <taxon>Elateroidea</taxon>
        <taxon>Lampyridae</taxon>
        <taxon>Lampyrinae</taxon>
        <taxon>Pyrocoelia</taxon>
    </lineage>
</organism>
<comment type="caution">
    <text evidence="1">The sequence shown here is derived from an EMBL/GenBank/DDBJ whole genome shotgun (WGS) entry which is preliminary data.</text>
</comment>
<protein>
    <recommendedName>
        <fullName evidence="3">Reverse transcriptase domain-containing protein</fullName>
    </recommendedName>
</protein>
<gene>
    <name evidence="1" type="ORF">RI129_000059</name>
</gene>
<evidence type="ECO:0008006" key="3">
    <source>
        <dbReference type="Google" id="ProtNLM"/>
    </source>
</evidence>
<keyword evidence="2" id="KW-1185">Reference proteome</keyword>
<reference evidence="1 2" key="1">
    <citation type="journal article" date="2024" name="Insects">
        <title>An Improved Chromosome-Level Genome Assembly of the Firefly Pyrocoelia pectoralis.</title>
        <authorList>
            <person name="Fu X."/>
            <person name="Meyer-Rochow V.B."/>
            <person name="Ballantyne L."/>
            <person name="Zhu X."/>
        </authorList>
    </citation>
    <scope>NUCLEOTIDE SEQUENCE [LARGE SCALE GENOMIC DNA]</scope>
    <source>
        <strain evidence="1">XCY_ONT2</strain>
    </source>
</reference>
<accession>A0AAN7V6L3</accession>
<name>A0AAN7V6L3_9COLE</name>
<evidence type="ECO:0000313" key="2">
    <source>
        <dbReference type="Proteomes" id="UP001329430"/>
    </source>
</evidence>
<dbReference type="PANTHER" id="PTHR21301:SF10">
    <property type="entry name" value="REVERSE TRANSCRIPTASE DOMAIN-CONTAINING PROTEIN"/>
    <property type="match status" value="1"/>
</dbReference>
<evidence type="ECO:0000313" key="1">
    <source>
        <dbReference type="EMBL" id="KAK5637759.1"/>
    </source>
</evidence>
<sequence>MIKSLRQKQKFDHLYKKPEQQSETLKTVIHNFSNTNISQDAINILQKGFNFAITPKRIPIENIITNVEVALTTVEQPTADEIRLDIANILKKARPPAQNVTKKELDALKELKNNNDVLILPADKGNATVIVNNNEYHQKMVTLLNSSEYKTSNTDPTTYLEKKTKSLIKSTSLSDKVKQELIPREKSSRIPKIYGLPKIHKENWPLRPIVSAFNSPTHKLARYLAKELQPICVSASSYIKNSLDFLNKLKNVNLDISDVLVSFDVTSLFTKVPIQETIKILRSKHSVNEDIIKLIEHCMSSTYFIYKGQFYKQIEGAPMGSPLHLR</sequence>
<dbReference type="PANTHER" id="PTHR21301">
    <property type="entry name" value="REVERSE TRANSCRIPTASE"/>
    <property type="match status" value="1"/>
</dbReference>
<dbReference type="Proteomes" id="UP001329430">
    <property type="component" value="Unassembled WGS sequence"/>
</dbReference>
<dbReference type="EMBL" id="JAVRBK010000158">
    <property type="protein sequence ID" value="KAK5637759.1"/>
    <property type="molecule type" value="Genomic_DNA"/>
</dbReference>
<proteinExistence type="predicted"/>